<gene>
    <name evidence="8" type="ORF">GCM10023184_09290</name>
</gene>
<dbReference type="InterPro" id="IPR000620">
    <property type="entry name" value="EamA_dom"/>
</dbReference>
<dbReference type="InterPro" id="IPR037185">
    <property type="entry name" value="EmrE-like"/>
</dbReference>
<evidence type="ECO:0000256" key="4">
    <source>
        <dbReference type="ARBA" id="ARBA00022989"/>
    </source>
</evidence>
<feature type="transmembrane region" description="Helical" evidence="6">
    <location>
        <begin position="270"/>
        <end position="287"/>
    </location>
</feature>
<feature type="domain" description="EamA" evidence="7">
    <location>
        <begin position="150"/>
        <end position="284"/>
    </location>
</feature>
<feature type="transmembrane region" description="Helical" evidence="6">
    <location>
        <begin position="62"/>
        <end position="82"/>
    </location>
</feature>
<feature type="domain" description="EamA" evidence="7">
    <location>
        <begin position="1"/>
        <end position="134"/>
    </location>
</feature>
<dbReference type="SUPFAM" id="SSF103481">
    <property type="entry name" value="Multidrug resistance efflux transporter EmrE"/>
    <property type="match status" value="2"/>
</dbReference>
<keyword evidence="4 6" id="KW-1133">Transmembrane helix</keyword>
<name>A0ABP8GEB1_9BACT</name>
<evidence type="ECO:0000256" key="2">
    <source>
        <dbReference type="ARBA" id="ARBA00007362"/>
    </source>
</evidence>
<keyword evidence="5 6" id="KW-0472">Membrane</keyword>
<feature type="transmembrane region" description="Helical" evidence="6">
    <location>
        <begin position="117"/>
        <end position="135"/>
    </location>
</feature>
<dbReference type="PANTHER" id="PTHR32322:SF2">
    <property type="entry name" value="EAMA DOMAIN-CONTAINING PROTEIN"/>
    <property type="match status" value="1"/>
</dbReference>
<evidence type="ECO:0000256" key="1">
    <source>
        <dbReference type="ARBA" id="ARBA00004141"/>
    </source>
</evidence>
<feature type="transmembrane region" description="Helical" evidence="6">
    <location>
        <begin position="88"/>
        <end position="110"/>
    </location>
</feature>
<accession>A0ABP8GEB1</accession>
<evidence type="ECO:0000256" key="3">
    <source>
        <dbReference type="ARBA" id="ARBA00022692"/>
    </source>
</evidence>
<comment type="caution">
    <text evidence="8">The sequence shown here is derived from an EMBL/GenBank/DDBJ whole genome shotgun (WGS) entry which is preliminary data.</text>
</comment>
<keyword evidence="9" id="KW-1185">Reference proteome</keyword>
<sequence length="295" mass="32078">MLLAVLATLLWSGNFVIARGLQGRMPPVSLAFWRWLLATLLLLPMAWKALRSDAALIFRHKLHFFGAALTGITLFNTFIYIAGREVPAIHLALIGTTAAPVFVLLLSYLLFRERLPLPAYLGALLCCVGLLVLLTRGNLAAVGQLRLSGGDLWILAAALAFAVYTLLVRRRPPGIGATSYLFVNVALGTVLLLPAYLWERSQMAAGPLWDAPAIFSVAYLALCASAAAFLLWNEAIRRLGPARTSLFGNLIPVFSTLEAAAWLGERITPTLLAAFAFILCGLLLAQWQPARKREA</sequence>
<proteinExistence type="inferred from homology"/>
<keyword evidence="3 6" id="KW-0812">Transmembrane</keyword>
<feature type="transmembrane region" description="Helical" evidence="6">
    <location>
        <begin position="28"/>
        <end position="50"/>
    </location>
</feature>
<evidence type="ECO:0000256" key="6">
    <source>
        <dbReference type="SAM" id="Phobius"/>
    </source>
</evidence>
<dbReference type="Proteomes" id="UP001501725">
    <property type="component" value="Unassembled WGS sequence"/>
</dbReference>
<evidence type="ECO:0000259" key="7">
    <source>
        <dbReference type="Pfam" id="PF00892"/>
    </source>
</evidence>
<feature type="transmembrane region" description="Helical" evidence="6">
    <location>
        <begin position="179"/>
        <end position="198"/>
    </location>
</feature>
<reference evidence="9" key="1">
    <citation type="journal article" date="2019" name="Int. J. Syst. Evol. Microbiol.">
        <title>The Global Catalogue of Microorganisms (GCM) 10K type strain sequencing project: providing services to taxonomists for standard genome sequencing and annotation.</title>
        <authorList>
            <consortium name="The Broad Institute Genomics Platform"/>
            <consortium name="The Broad Institute Genome Sequencing Center for Infectious Disease"/>
            <person name="Wu L."/>
            <person name="Ma J."/>
        </authorList>
    </citation>
    <scope>NUCLEOTIDE SEQUENCE [LARGE SCALE GENOMIC DNA]</scope>
    <source>
        <strain evidence="9">JCM 17919</strain>
    </source>
</reference>
<evidence type="ECO:0000313" key="9">
    <source>
        <dbReference type="Proteomes" id="UP001501725"/>
    </source>
</evidence>
<feature type="transmembrane region" description="Helical" evidence="6">
    <location>
        <begin position="244"/>
        <end position="264"/>
    </location>
</feature>
<dbReference type="InterPro" id="IPR050638">
    <property type="entry name" value="AA-Vitamin_Transporters"/>
</dbReference>
<evidence type="ECO:0000313" key="8">
    <source>
        <dbReference type="EMBL" id="GAA4322781.1"/>
    </source>
</evidence>
<dbReference type="EMBL" id="BAABGY010000003">
    <property type="protein sequence ID" value="GAA4322781.1"/>
    <property type="molecule type" value="Genomic_DNA"/>
</dbReference>
<comment type="subcellular location">
    <subcellularLocation>
        <location evidence="1">Membrane</location>
        <topology evidence="1">Multi-pass membrane protein</topology>
    </subcellularLocation>
</comment>
<organism evidence="8 9">
    <name type="scientific">Flaviaesturariibacter amylovorans</name>
    <dbReference type="NCBI Taxonomy" id="1084520"/>
    <lineage>
        <taxon>Bacteria</taxon>
        <taxon>Pseudomonadati</taxon>
        <taxon>Bacteroidota</taxon>
        <taxon>Chitinophagia</taxon>
        <taxon>Chitinophagales</taxon>
        <taxon>Chitinophagaceae</taxon>
        <taxon>Flaviaestuariibacter</taxon>
    </lineage>
</organism>
<comment type="similarity">
    <text evidence="2">Belongs to the EamA transporter family.</text>
</comment>
<dbReference type="PANTHER" id="PTHR32322">
    <property type="entry name" value="INNER MEMBRANE TRANSPORTER"/>
    <property type="match status" value="1"/>
</dbReference>
<dbReference type="Pfam" id="PF00892">
    <property type="entry name" value="EamA"/>
    <property type="match status" value="2"/>
</dbReference>
<evidence type="ECO:0000256" key="5">
    <source>
        <dbReference type="ARBA" id="ARBA00023136"/>
    </source>
</evidence>
<protein>
    <submittedName>
        <fullName evidence="8">DMT family transporter</fullName>
    </submittedName>
</protein>
<feature type="transmembrane region" description="Helical" evidence="6">
    <location>
        <begin position="147"/>
        <end position="167"/>
    </location>
</feature>
<feature type="transmembrane region" description="Helical" evidence="6">
    <location>
        <begin position="213"/>
        <end position="232"/>
    </location>
</feature>